<reference evidence="1" key="1">
    <citation type="submission" date="2020-03" db="EMBL/GenBank/DDBJ databases">
        <title>The deep terrestrial virosphere.</title>
        <authorList>
            <person name="Holmfeldt K."/>
            <person name="Nilsson E."/>
            <person name="Simone D."/>
            <person name="Lopez-Fernandez M."/>
            <person name="Wu X."/>
            <person name="de Brujin I."/>
            <person name="Lundin D."/>
            <person name="Andersson A."/>
            <person name="Bertilsson S."/>
            <person name="Dopson M."/>
        </authorList>
    </citation>
    <scope>NUCLEOTIDE SEQUENCE</scope>
    <source>
        <strain evidence="1">MM415A05019</strain>
    </source>
</reference>
<organism evidence="1">
    <name type="scientific">viral metagenome</name>
    <dbReference type="NCBI Taxonomy" id="1070528"/>
    <lineage>
        <taxon>unclassified sequences</taxon>
        <taxon>metagenomes</taxon>
        <taxon>organismal metagenomes</taxon>
    </lineage>
</organism>
<dbReference type="EMBL" id="MT141682">
    <property type="protein sequence ID" value="QJA69166.1"/>
    <property type="molecule type" value="Genomic_DNA"/>
</dbReference>
<proteinExistence type="predicted"/>
<dbReference type="AlphaFoldDB" id="A0A6M3JH26"/>
<gene>
    <name evidence="1" type="ORF">MM415A05019_0015</name>
</gene>
<sequence>MKKIRECPKCKRKFENEENLFCNKCGVKIEQRNPMFWVCVEVESTDDSFTSKTSEMIGLKELFAHAKDQGFIK</sequence>
<evidence type="ECO:0000313" key="1">
    <source>
        <dbReference type="EMBL" id="QJA69166.1"/>
    </source>
</evidence>
<name>A0A6M3JH26_9ZZZZ</name>
<protein>
    <submittedName>
        <fullName evidence="1">Putative transcription factor TFIIB zinc-binding motif</fullName>
    </submittedName>
</protein>
<accession>A0A6M3JH26</accession>